<evidence type="ECO:0000313" key="2">
    <source>
        <dbReference type="EMBL" id="KAK0578498.1"/>
    </source>
</evidence>
<proteinExistence type="predicted"/>
<dbReference type="EMBL" id="JAUESC010000385">
    <property type="protein sequence ID" value="KAK0578498.1"/>
    <property type="molecule type" value="Genomic_DNA"/>
</dbReference>
<gene>
    <name evidence="2" type="ORF">LWI29_011402</name>
</gene>
<dbReference type="AlphaFoldDB" id="A0AA39RPT1"/>
<organism evidence="2 3">
    <name type="scientific">Acer saccharum</name>
    <name type="common">Sugar maple</name>
    <dbReference type="NCBI Taxonomy" id="4024"/>
    <lineage>
        <taxon>Eukaryota</taxon>
        <taxon>Viridiplantae</taxon>
        <taxon>Streptophyta</taxon>
        <taxon>Embryophyta</taxon>
        <taxon>Tracheophyta</taxon>
        <taxon>Spermatophyta</taxon>
        <taxon>Magnoliopsida</taxon>
        <taxon>eudicotyledons</taxon>
        <taxon>Gunneridae</taxon>
        <taxon>Pentapetalae</taxon>
        <taxon>rosids</taxon>
        <taxon>malvids</taxon>
        <taxon>Sapindales</taxon>
        <taxon>Sapindaceae</taxon>
        <taxon>Hippocastanoideae</taxon>
        <taxon>Acereae</taxon>
        <taxon>Acer</taxon>
    </lineage>
</organism>
<sequence length="104" mass="11739">MDFYKHEELSSRELDELLDWVQDVFGDDEEIQHVEPPSKHQVTNPNRRQLDPPPTLPLADKSGAAAIIISVALEVQRCVVKISYALSAEEEIAAKRVSRFIANL</sequence>
<keyword evidence="3" id="KW-1185">Reference proteome</keyword>
<dbReference type="Proteomes" id="UP001168877">
    <property type="component" value="Unassembled WGS sequence"/>
</dbReference>
<evidence type="ECO:0000313" key="3">
    <source>
        <dbReference type="Proteomes" id="UP001168877"/>
    </source>
</evidence>
<evidence type="ECO:0000256" key="1">
    <source>
        <dbReference type="SAM" id="MobiDB-lite"/>
    </source>
</evidence>
<accession>A0AA39RPT1</accession>
<reference evidence="2" key="1">
    <citation type="journal article" date="2022" name="Plant J.">
        <title>Strategies of tolerance reflected in two North American maple genomes.</title>
        <authorList>
            <person name="McEvoy S.L."/>
            <person name="Sezen U.U."/>
            <person name="Trouern-Trend A."/>
            <person name="McMahon S.M."/>
            <person name="Schaberg P.G."/>
            <person name="Yang J."/>
            <person name="Wegrzyn J.L."/>
            <person name="Swenson N.G."/>
        </authorList>
    </citation>
    <scope>NUCLEOTIDE SEQUENCE</scope>
    <source>
        <strain evidence="2">NS2018</strain>
    </source>
</reference>
<comment type="caution">
    <text evidence="2">The sequence shown here is derived from an EMBL/GenBank/DDBJ whole genome shotgun (WGS) entry which is preliminary data.</text>
</comment>
<protein>
    <submittedName>
        <fullName evidence="2">Uncharacterized protein</fullName>
    </submittedName>
</protein>
<name>A0AA39RPT1_ACESA</name>
<feature type="region of interest" description="Disordered" evidence="1">
    <location>
        <begin position="33"/>
        <end position="56"/>
    </location>
</feature>
<reference evidence="2" key="2">
    <citation type="submission" date="2023-06" db="EMBL/GenBank/DDBJ databases">
        <authorList>
            <person name="Swenson N.G."/>
            <person name="Wegrzyn J.L."/>
            <person name="Mcevoy S.L."/>
        </authorList>
    </citation>
    <scope>NUCLEOTIDE SEQUENCE</scope>
    <source>
        <strain evidence="2">NS2018</strain>
        <tissue evidence="2">Leaf</tissue>
    </source>
</reference>